<evidence type="ECO:0000313" key="2">
    <source>
        <dbReference type="Proteomes" id="UP000694424"/>
    </source>
</evidence>
<accession>A0A8B9PFA6</accession>
<name>A0A8B9PFA6_APTOW</name>
<reference evidence="1" key="1">
    <citation type="submission" date="2025-08" db="UniProtKB">
        <authorList>
            <consortium name="Ensembl"/>
        </authorList>
    </citation>
    <scope>IDENTIFICATION</scope>
</reference>
<dbReference type="AlphaFoldDB" id="A0A8B9PFA6"/>
<organism evidence="1 2">
    <name type="scientific">Apteryx owenii</name>
    <name type="common">Little spotted kiwi</name>
    <dbReference type="NCBI Taxonomy" id="8824"/>
    <lineage>
        <taxon>Eukaryota</taxon>
        <taxon>Metazoa</taxon>
        <taxon>Chordata</taxon>
        <taxon>Craniata</taxon>
        <taxon>Vertebrata</taxon>
        <taxon>Euteleostomi</taxon>
        <taxon>Archelosauria</taxon>
        <taxon>Archosauria</taxon>
        <taxon>Dinosauria</taxon>
        <taxon>Saurischia</taxon>
        <taxon>Theropoda</taxon>
        <taxon>Coelurosauria</taxon>
        <taxon>Aves</taxon>
        <taxon>Palaeognathae</taxon>
        <taxon>Apterygiformes</taxon>
        <taxon>Apterygidae</taxon>
        <taxon>Apteryx</taxon>
    </lineage>
</organism>
<evidence type="ECO:0000313" key="1">
    <source>
        <dbReference type="Ensembl" id="ENSAOWP00000010760.1"/>
    </source>
</evidence>
<reference evidence="1" key="2">
    <citation type="submission" date="2025-09" db="UniProtKB">
        <authorList>
            <consortium name="Ensembl"/>
        </authorList>
    </citation>
    <scope>IDENTIFICATION</scope>
</reference>
<dbReference type="Proteomes" id="UP000694424">
    <property type="component" value="Unplaced"/>
</dbReference>
<keyword evidence="2" id="KW-1185">Reference proteome</keyword>
<proteinExistence type="predicted"/>
<sequence length="80" mass="9537">PMHLVMLSLHSSPVHGYSFINTHAHIHMHKWKCTFNYTYNTHVCICTFIYMYACMYVWPCLRWQNCPVHPAWLATLIPMP</sequence>
<protein>
    <submittedName>
        <fullName evidence="1">Uncharacterized protein</fullName>
    </submittedName>
</protein>
<dbReference type="Ensembl" id="ENSAOWT00000012226.1">
    <property type="protein sequence ID" value="ENSAOWP00000010760.1"/>
    <property type="gene ID" value="ENSAOWG00000007397.1"/>
</dbReference>